<dbReference type="Pfam" id="PF02311">
    <property type="entry name" value="AraC_binding"/>
    <property type="match status" value="1"/>
</dbReference>
<dbReference type="Gene3D" id="1.10.10.60">
    <property type="entry name" value="Homeodomain-like"/>
    <property type="match status" value="2"/>
</dbReference>
<dbReference type="GO" id="GO:0043565">
    <property type="term" value="F:sequence-specific DNA binding"/>
    <property type="evidence" value="ECO:0007669"/>
    <property type="project" value="InterPro"/>
</dbReference>
<dbReference type="PANTHER" id="PTHR43280:SF34">
    <property type="entry name" value="ARAC-FAMILY TRANSCRIPTIONAL REGULATOR"/>
    <property type="match status" value="1"/>
</dbReference>
<dbReference type="RefSeq" id="WP_118097423.1">
    <property type="nucleotide sequence ID" value="NZ_QRVL01000006.1"/>
</dbReference>
<dbReference type="InterPro" id="IPR018062">
    <property type="entry name" value="HTH_AraC-typ_CS"/>
</dbReference>
<dbReference type="GO" id="GO:0003700">
    <property type="term" value="F:DNA-binding transcription factor activity"/>
    <property type="evidence" value="ECO:0007669"/>
    <property type="project" value="InterPro"/>
</dbReference>
<evidence type="ECO:0000256" key="1">
    <source>
        <dbReference type="ARBA" id="ARBA00023015"/>
    </source>
</evidence>
<dbReference type="Proteomes" id="UP000266172">
    <property type="component" value="Unassembled WGS sequence"/>
</dbReference>
<dbReference type="PANTHER" id="PTHR43280">
    <property type="entry name" value="ARAC-FAMILY TRANSCRIPTIONAL REGULATOR"/>
    <property type="match status" value="1"/>
</dbReference>
<name>A0A395V6X5_9FIRM</name>
<dbReference type="InterPro" id="IPR018060">
    <property type="entry name" value="HTH_AraC"/>
</dbReference>
<keyword evidence="1" id="KW-0805">Transcription regulation</keyword>
<evidence type="ECO:0000256" key="3">
    <source>
        <dbReference type="ARBA" id="ARBA00023163"/>
    </source>
</evidence>
<feature type="domain" description="HTH araC/xylS-type" evidence="4">
    <location>
        <begin position="189"/>
        <end position="286"/>
    </location>
</feature>
<dbReference type="EMBL" id="QRVL01000006">
    <property type="protein sequence ID" value="RGS40629.1"/>
    <property type="molecule type" value="Genomic_DNA"/>
</dbReference>
<dbReference type="InterPro" id="IPR014710">
    <property type="entry name" value="RmlC-like_jellyroll"/>
</dbReference>
<organism evidence="5 6">
    <name type="scientific">Roseburia hominis</name>
    <dbReference type="NCBI Taxonomy" id="301301"/>
    <lineage>
        <taxon>Bacteria</taxon>
        <taxon>Bacillati</taxon>
        <taxon>Bacillota</taxon>
        <taxon>Clostridia</taxon>
        <taxon>Lachnospirales</taxon>
        <taxon>Lachnospiraceae</taxon>
        <taxon>Roseburia</taxon>
    </lineage>
</organism>
<dbReference type="PROSITE" id="PS01124">
    <property type="entry name" value="HTH_ARAC_FAMILY_2"/>
    <property type="match status" value="1"/>
</dbReference>
<evidence type="ECO:0000256" key="2">
    <source>
        <dbReference type="ARBA" id="ARBA00023125"/>
    </source>
</evidence>
<accession>A0A395V6X5</accession>
<evidence type="ECO:0000313" key="5">
    <source>
        <dbReference type="EMBL" id="RGS40629.1"/>
    </source>
</evidence>
<gene>
    <name evidence="5" type="ORF">DWX93_09405</name>
</gene>
<dbReference type="SUPFAM" id="SSF51215">
    <property type="entry name" value="Regulatory protein AraC"/>
    <property type="match status" value="1"/>
</dbReference>
<protein>
    <submittedName>
        <fullName evidence="5">AraC family transcriptional regulator</fullName>
    </submittedName>
</protein>
<dbReference type="PROSITE" id="PS00041">
    <property type="entry name" value="HTH_ARAC_FAMILY_1"/>
    <property type="match status" value="1"/>
</dbReference>
<dbReference type="InterPro" id="IPR037923">
    <property type="entry name" value="HTH-like"/>
</dbReference>
<dbReference type="SMART" id="SM00342">
    <property type="entry name" value="HTH_ARAC"/>
    <property type="match status" value="1"/>
</dbReference>
<keyword evidence="2" id="KW-0238">DNA-binding</keyword>
<keyword evidence="3" id="KW-0804">Transcription</keyword>
<dbReference type="Pfam" id="PF12833">
    <property type="entry name" value="HTH_18"/>
    <property type="match status" value="1"/>
</dbReference>
<dbReference type="SUPFAM" id="SSF46689">
    <property type="entry name" value="Homeodomain-like"/>
    <property type="match status" value="2"/>
</dbReference>
<evidence type="ECO:0000259" key="4">
    <source>
        <dbReference type="PROSITE" id="PS01124"/>
    </source>
</evidence>
<comment type="caution">
    <text evidence="5">The sequence shown here is derived from an EMBL/GenBank/DDBJ whole genome shotgun (WGS) entry which is preliminary data.</text>
</comment>
<proteinExistence type="predicted"/>
<dbReference type="InterPro" id="IPR003313">
    <property type="entry name" value="AraC-bd"/>
</dbReference>
<sequence>MNSCITCKEAIEHCMSTHTFAFAHLYGDEKIMDMHIHNCCEVYYSISGGKQFLIDHCLYDIRPGDLFLINQFESHHLTQIDQQTHERIILSIDPEYLSKLSTGVTNLGHCFSFRDTRMPHQIHLSPKEQNRFMYFIHELHDDGGMGEDLLDQAIFLELMVFLNRAFAARCTDAAAPAPAPSSNYHAQVDAILSYINSHIGEPLTLAGLSAHFFMSTSYLCRIFKEATGTTINKYITAKRITLSKSLLDQGCSVSEACEACGFNDYSNYLRAFTKAVGISPKKYAQFHS</sequence>
<reference evidence="5 6" key="1">
    <citation type="submission" date="2018-08" db="EMBL/GenBank/DDBJ databases">
        <title>A genome reference for cultivated species of the human gut microbiota.</title>
        <authorList>
            <person name="Zou Y."/>
            <person name="Xue W."/>
            <person name="Luo G."/>
        </authorList>
    </citation>
    <scope>NUCLEOTIDE SEQUENCE [LARGE SCALE GENOMIC DNA]</scope>
    <source>
        <strain evidence="5 6">AF22-12AC</strain>
    </source>
</reference>
<dbReference type="AlphaFoldDB" id="A0A395V6X5"/>
<dbReference type="InterPro" id="IPR009057">
    <property type="entry name" value="Homeodomain-like_sf"/>
</dbReference>
<evidence type="ECO:0000313" key="6">
    <source>
        <dbReference type="Proteomes" id="UP000266172"/>
    </source>
</evidence>
<dbReference type="Gene3D" id="2.60.120.10">
    <property type="entry name" value="Jelly Rolls"/>
    <property type="match status" value="1"/>
</dbReference>